<feature type="compositionally biased region" description="Gly residues" evidence="11">
    <location>
        <begin position="517"/>
        <end position="527"/>
    </location>
</feature>
<reference evidence="14 15" key="1">
    <citation type="submission" date="2020-04" db="EMBL/GenBank/DDBJ databases">
        <authorList>
            <person name="Alioto T."/>
            <person name="Alioto T."/>
            <person name="Gomez Garrido J."/>
        </authorList>
    </citation>
    <scope>NUCLEOTIDE SEQUENCE [LARGE SCALE GENOMIC DNA]</scope>
</reference>
<keyword evidence="3" id="KW-0479">Metal-binding</keyword>
<sequence>MAEDESEALKHVRVLQSMIDLSAERLEGLRTECVTTERLTQHEIRTLEVCFLSLRTPAARILTLPPSAGQAGQAVLAADAGPGAAEGAAPRPRPRPELSRPVAQGRRPQAGLDQRQFRSISFQHSLSVSLNCGLLQAVCWKVQSLEILRDKSEHEVRLILTEAGLREEETRRLARALRNLRKYIDILAREERKEGVGCEPLDETLCWDSWDRTHGGPHDTRTSPRPSRTRHQRRSVPSADEDGASASAGPAPYLLAGPLSPLPVVLHPTPPATPTTRAAGKVKFPTTPPPRKKHQTGVQPPPPPPHPPLQASNAIGLPRILPNPELPLKKSKSDESQLSNKGDANPANPADPNAPKGDVRRKRLPTVGGDGGDVGGQASPLLASPLRSPPYGPSGSDGSDDTPSSIGGRLQIPKSPKTPTVNRQMGHFINHRFTRTFKMMTQCNACSKQMFGTGVKCKECGFVCHKDCSASIPPSCGLPTGLVDAFKEKLESDGGIFQSPSMSTGRLTRLRKPSKGPKGGGGVGGGSAPFAGPDSSSNTSSCNSSTPSSPALLVAATPLAKGHFHFPEVGVTLETHPLSPPPSGVLRQPQRRLPAEPLDTRVNSNDSDRTIVSSIAGDSTDSEPNRLDSQGSQEGERLVWPRQNSLSLREWDIPYDELSISEPIGNGRFGTVFSGNWHGSVAVKVLNMEYLDDEKTLEAFKSEVGTFRKTRHENLILFMGACMKPPKLALVTSLCKGLTLFTHIHLRKDKFNMNKTTNIAQQITQGMGYLHSRGIIHKDLKSKNIFLENNKVVITDFGLFNVTRLCHGNRKCSGLSIPPGWLCYLSPEIIRSLRSSDNDDLPFNKASDIYAFGTVWYELLCGEWPFKEHPPEAIIWQVGKGIKQSLAHLQASKDTKDILMLCWAFKSSERPDFVQLATTLGKLPKKRLARSPSHPVHLSRSAESVF</sequence>
<evidence type="ECO:0000256" key="4">
    <source>
        <dbReference type="ARBA" id="ARBA00022741"/>
    </source>
</evidence>
<keyword evidence="2" id="KW-0808">Transferase</keyword>
<dbReference type="InterPro" id="IPR046349">
    <property type="entry name" value="C1-like_sf"/>
</dbReference>
<feature type="compositionally biased region" description="Polar residues" evidence="11">
    <location>
        <begin position="601"/>
        <end position="619"/>
    </location>
</feature>
<evidence type="ECO:0000256" key="8">
    <source>
        <dbReference type="ARBA" id="ARBA00047899"/>
    </source>
</evidence>
<dbReference type="PANTHER" id="PTHR44329">
    <property type="entry name" value="SERINE/THREONINE-PROTEIN KINASE TNNI3K-RELATED"/>
    <property type="match status" value="1"/>
</dbReference>
<keyword evidence="6" id="KW-0862">Zinc</keyword>
<keyword evidence="1" id="KW-0723">Serine/threonine-protein kinase</keyword>
<feature type="region of interest" description="Disordered" evidence="11">
    <location>
        <begin position="79"/>
        <end position="111"/>
    </location>
</feature>
<feature type="compositionally biased region" description="Low complexity" evidence="11">
    <location>
        <begin position="340"/>
        <end position="356"/>
    </location>
</feature>
<evidence type="ECO:0000256" key="6">
    <source>
        <dbReference type="ARBA" id="ARBA00022833"/>
    </source>
</evidence>
<feature type="region of interest" description="Disordered" evidence="11">
    <location>
        <begin position="209"/>
        <end position="252"/>
    </location>
</feature>
<keyword evidence="5" id="KW-0418">Kinase</keyword>
<dbReference type="Pfam" id="PF13543">
    <property type="entry name" value="SAM_KSR1"/>
    <property type="match status" value="1"/>
</dbReference>
<dbReference type="Proteomes" id="UP000494165">
    <property type="component" value="Unassembled WGS sequence"/>
</dbReference>
<gene>
    <name evidence="14" type="ORF">CLODIP_2_CD10679</name>
</gene>
<evidence type="ECO:0000256" key="7">
    <source>
        <dbReference type="ARBA" id="ARBA00022840"/>
    </source>
</evidence>
<feature type="binding site" evidence="10">
    <location>
        <position position="684"/>
    </location>
    <ligand>
        <name>ATP</name>
        <dbReference type="ChEBI" id="CHEBI:30616"/>
    </ligand>
</feature>
<name>A0A8S1CFA5_9INSE</name>
<dbReference type="SUPFAM" id="SSF56112">
    <property type="entry name" value="Protein kinase-like (PK-like)"/>
    <property type="match status" value="1"/>
</dbReference>
<dbReference type="Gene3D" id="1.10.150.50">
    <property type="entry name" value="Transcription Factor, Ets-1"/>
    <property type="match status" value="1"/>
</dbReference>
<protein>
    <recommendedName>
        <fullName evidence="16">Protein kinase domain-containing protein</fullName>
    </recommendedName>
</protein>
<dbReference type="FunFam" id="1.10.510.10:FF:000107">
    <property type="entry name" value="kinase suppressor of Ras 1"/>
    <property type="match status" value="1"/>
</dbReference>
<evidence type="ECO:0000256" key="9">
    <source>
        <dbReference type="ARBA" id="ARBA00048679"/>
    </source>
</evidence>
<dbReference type="CDD" id="cd14063">
    <property type="entry name" value="PK_KSR"/>
    <property type="match status" value="1"/>
</dbReference>
<dbReference type="OrthoDB" id="774951at2759"/>
<dbReference type="InterPro" id="IPR013761">
    <property type="entry name" value="SAM/pointed_sf"/>
</dbReference>
<proteinExistence type="predicted"/>
<dbReference type="Gene3D" id="3.30.60.20">
    <property type="match status" value="1"/>
</dbReference>
<dbReference type="InterPro" id="IPR046861">
    <property type="entry name" value="SAM_KSR1_N"/>
</dbReference>
<evidence type="ECO:0000256" key="5">
    <source>
        <dbReference type="ARBA" id="ARBA00022777"/>
    </source>
</evidence>
<evidence type="ECO:0000256" key="11">
    <source>
        <dbReference type="SAM" id="MobiDB-lite"/>
    </source>
</evidence>
<dbReference type="InterPro" id="IPR017441">
    <property type="entry name" value="Protein_kinase_ATP_BS"/>
</dbReference>
<evidence type="ECO:0000256" key="3">
    <source>
        <dbReference type="ARBA" id="ARBA00022723"/>
    </source>
</evidence>
<dbReference type="InterPro" id="IPR025561">
    <property type="entry name" value="KSR_SAM-like_dom"/>
</dbReference>
<dbReference type="SMART" id="SM00109">
    <property type="entry name" value="C1"/>
    <property type="match status" value="1"/>
</dbReference>
<comment type="catalytic activity">
    <reaction evidence="9">
        <text>L-seryl-[protein] + ATP = O-phospho-L-seryl-[protein] + ADP + H(+)</text>
        <dbReference type="Rhea" id="RHEA:17989"/>
        <dbReference type="Rhea" id="RHEA-COMP:9863"/>
        <dbReference type="Rhea" id="RHEA-COMP:11604"/>
        <dbReference type="ChEBI" id="CHEBI:15378"/>
        <dbReference type="ChEBI" id="CHEBI:29999"/>
        <dbReference type="ChEBI" id="CHEBI:30616"/>
        <dbReference type="ChEBI" id="CHEBI:83421"/>
        <dbReference type="ChEBI" id="CHEBI:456216"/>
        <dbReference type="EC" id="2.7.11.1"/>
    </reaction>
</comment>
<dbReference type="GO" id="GO:0004674">
    <property type="term" value="F:protein serine/threonine kinase activity"/>
    <property type="evidence" value="ECO:0007669"/>
    <property type="project" value="UniProtKB-KW"/>
</dbReference>
<feature type="compositionally biased region" description="Low complexity" evidence="11">
    <location>
        <begin position="528"/>
        <end position="549"/>
    </location>
</feature>
<dbReference type="PROSITE" id="PS50081">
    <property type="entry name" value="ZF_DAG_PE_2"/>
    <property type="match status" value="1"/>
</dbReference>
<dbReference type="Pfam" id="PF00130">
    <property type="entry name" value="C1_1"/>
    <property type="match status" value="1"/>
</dbReference>
<dbReference type="PANTHER" id="PTHR44329:SF253">
    <property type="entry name" value="KINASE SUPPRESSOR OF RAS 2"/>
    <property type="match status" value="1"/>
</dbReference>
<dbReference type="CDD" id="cd20812">
    <property type="entry name" value="C1_KSR"/>
    <property type="match status" value="1"/>
</dbReference>
<dbReference type="GO" id="GO:0046872">
    <property type="term" value="F:metal ion binding"/>
    <property type="evidence" value="ECO:0007669"/>
    <property type="project" value="UniProtKB-KW"/>
</dbReference>
<feature type="region of interest" description="Disordered" evidence="11">
    <location>
        <begin position="265"/>
        <end position="422"/>
    </location>
</feature>
<dbReference type="AlphaFoldDB" id="A0A8S1CFA5"/>
<dbReference type="InterPro" id="IPR000719">
    <property type="entry name" value="Prot_kinase_dom"/>
</dbReference>
<feature type="compositionally biased region" description="Low complexity" evidence="11">
    <location>
        <begin position="393"/>
        <end position="408"/>
    </location>
</feature>
<dbReference type="InterPro" id="IPR008271">
    <property type="entry name" value="Ser/Thr_kinase_AS"/>
</dbReference>
<feature type="compositionally biased region" description="Basic and acidic residues" evidence="11">
    <location>
        <begin position="209"/>
        <end position="222"/>
    </location>
</feature>
<dbReference type="GO" id="GO:0006950">
    <property type="term" value="P:response to stress"/>
    <property type="evidence" value="ECO:0007669"/>
    <property type="project" value="UniProtKB-ARBA"/>
</dbReference>
<feature type="region of interest" description="Disordered" evidence="11">
    <location>
        <begin position="595"/>
        <end position="636"/>
    </location>
</feature>
<feature type="compositionally biased region" description="Low complexity" evidence="11">
    <location>
        <begin position="79"/>
        <end position="90"/>
    </location>
</feature>
<keyword evidence="4 10" id="KW-0547">Nucleotide-binding</keyword>
<dbReference type="InterPro" id="IPR051681">
    <property type="entry name" value="Ser/Thr_Kinases-Pseudokinases"/>
</dbReference>
<evidence type="ECO:0000256" key="1">
    <source>
        <dbReference type="ARBA" id="ARBA00022527"/>
    </source>
</evidence>
<dbReference type="InterPro" id="IPR002219">
    <property type="entry name" value="PKC_DAG/PE"/>
</dbReference>
<dbReference type="PROSITE" id="PS50011">
    <property type="entry name" value="PROTEIN_KINASE_DOM"/>
    <property type="match status" value="1"/>
</dbReference>
<dbReference type="PROSITE" id="PS00108">
    <property type="entry name" value="PROTEIN_KINASE_ST"/>
    <property type="match status" value="1"/>
</dbReference>
<organism evidence="14 15">
    <name type="scientific">Cloeon dipterum</name>
    <dbReference type="NCBI Taxonomy" id="197152"/>
    <lineage>
        <taxon>Eukaryota</taxon>
        <taxon>Metazoa</taxon>
        <taxon>Ecdysozoa</taxon>
        <taxon>Arthropoda</taxon>
        <taxon>Hexapoda</taxon>
        <taxon>Insecta</taxon>
        <taxon>Pterygota</taxon>
        <taxon>Palaeoptera</taxon>
        <taxon>Ephemeroptera</taxon>
        <taxon>Pisciforma</taxon>
        <taxon>Baetidae</taxon>
        <taxon>Cloeon</taxon>
    </lineage>
</organism>
<dbReference type="SUPFAM" id="SSF57889">
    <property type="entry name" value="Cysteine-rich domain"/>
    <property type="match status" value="1"/>
</dbReference>
<dbReference type="Pfam" id="PF20406">
    <property type="entry name" value="SAM_KSR1_N"/>
    <property type="match status" value="1"/>
</dbReference>
<evidence type="ECO:0000256" key="2">
    <source>
        <dbReference type="ARBA" id="ARBA00022679"/>
    </source>
</evidence>
<dbReference type="PROSITE" id="PS00107">
    <property type="entry name" value="PROTEIN_KINASE_ATP"/>
    <property type="match status" value="1"/>
</dbReference>
<dbReference type="Gene3D" id="3.30.200.20">
    <property type="entry name" value="Phosphorylase Kinase, domain 1"/>
    <property type="match status" value="1"/>
</dbReference>
<evidence type="ECO:0008006" key="16">
    <source>
        <dbReference type="Google" id="ProtNLM"/>
    </source>
</evidence>
<dbReference type="SMART" id="SM00220">
    <property type="entry name" value="S_TKc"/>
    <property type="match status" value="1"/>
</dbReference>
<dbReference type="GO" id="GO:0005524">
    <property type="term" value="F:ATP binding"/>
    <property type="evidence" value="ECO:0007669"/>
    <property type="project" value="UniProtKB-UniRule"/>
</dbReference>
<comment type="caution">
    <text evidence="14">The sequence shown here is derived from an EMBL/GenBank/DDBJ whole genome shotgun (WGS) entry which is preliminary data.</text>
</comment>
<feature type="domain" description="Phorbol-ester/DAG-type" evidence="13">
    <location>
        <begin position="430"/>
        <end position="476"/>
    </location>
</feature>
<dbReference type="InterPro" id="IPR046933">
    <property type="entry name" value="SAM_KSR1_N_sf"/>
</dbReference>
<dbReference type="Gene3D" id="6.10.140.1120">
    <property type="match status" value="1"/>
</dbReference>
<dbReference type="FunFam" id="3.30.200.20:FF:000034">
    <property type="entry name" value="Kinase suppressor of Ras 1"/>
    <property type="match status" value="1"/>
</dbReference>
<dbReference type="EMBL" id="CADEPI010000052">
    <property type="protein sequence ID" value="CAB3370447.1"/>
    <property type="molecule type" value="Genomic_DNA"/>
</dbReference>
<keyword evidence="7 10" id="KW-0067">ATP-binding</keyword>
<accession>A0A8S1CFA5</accession>
<comment type="catalytic activity">
    <reaction evidence="8">
        <text>L-threonyl-[protein] + ATP = O-phospho-L-threonyl-[protein] + ADP + H(+)</text>
        <dbReference type="Rhea" id="RHEA:46608"/>
        <dbReference type="Rhea" id="RHEA-COMP:11060"/>
        <dbReference type="Rhea" id="RHEA-COMP:11605"/>
        <dbReference type="ChEBI" id="CHEBI:15378"/>
        <dbReference type="ChEBI" id="CHEBI:30013"/>
        <dbReference type="ChEBI" id="CHEBI:30616"/>
        <dbReference type="ChEBI" id="CHEBI:61977"/>
        <dbReference type="ChEBI" id="CHEBI:456216"/>
        <dbReference type="EC" id="2.7.11.1"/>
    </reaction>
</comment>
<feature type="domain" description="Protein kinase" evidence="12">
    <location>
        <begin position="658"/>
        <end position="937"/>
    </location>
</feature>
<dbReference type="Gene3D" id="1.10.510.10">
    <property type="entry name" value="Transferase(Phosphotransferase) domain 1"/>
    <property type="match status" value="1"/>
</dbReference>
<evidence type="ECO:0000313" key="15">
    <source>
        <dbReference type="Proteomes" id="UP000494165"/>
    </source>
</evidence>
<feature type="compositionally biased region" description="Pro residues" evidence="11">
    <location>
        <begin position="299"/>
        <end position="308"/>
    </location>
</feature>
<dbReference type="PROSITE" id="PS00479">
    <property type="entry name" value="ZF_DAG_PE_1"/>
    <property type="match status" value="1"/>
</dbReference>
<evidence type="ECO:0000259" key="13">
    <source>
        <dbReference type="PROSITE" id="PS50081"/>
    </source>
</evidence>
<feature type="region of interest" description="Disordered" evidence="11">
    <location>
        <begin position="494"/>
        <end position="549"/>
    </location>
</feature>
<evidence type="ECO:0000259" key="12">
    <source>
        <dbReference type="PROSITE" id="PS50011"/>
    </source>
</evidence>
<evidence type="ECO:0000313" key="14">
    <source>
        <dbReference type="EMBL" id="CAB3370447.1"/>
    </source>
</evidence>
<dbReference type="InterPro" id="IPR011009">
    <property type="entry name" value="Kinase-like_dom_sf"/>
</dbReference>
<evidence type="ECO:0000256" key="10">
    <source>
        <dbReference type="PROSITE-ProRule" id="PRU10141"/>
    </source>
</evidence>
<feature type="compositionally biased region" description="Low complexity" evidence="11">
    <location>
        <begin position="376"/>
        <end position="386"/>
    </location>
</feature>
<keyword evidence="15" id="KW-1185">Reference proteome</keyword>
<dbReference type="InterPro" id="IPR001245">
    <property type="entry name" value="Ser-Thr/Tyr_kinase_cat_dom"/>
</dbReference>
<dbReference type="Pfam" id="PF07714">
    <property type="entry name" value="PK_Tyr_Ser-Thr"/>
    <property type="match status" value="1"/>
</dbReference>